<accession>A0AAV5V1B6</accession>
<protein>
    <submittedName>
        <fullName evidence="2">Uncharacterized protein</fullName>
    </submittedName>
</protein>
<evidence type="ECO:0000313" key="2">
    <source>
        <dbReference type="EMBL" id="GMT13355.1"/>
    </source>
</evidence>
<name>A0AAV5V1B6_9BILA</name>
<gene>
    <name evidence="2" type="ORF">PFISCL1PPCAC_4652</name>
</gene>
<feature type="compositionally biased region" description="Basic residues" evidence="1">
    <location>
        <begin position="110"/>
        <end position="121"/>
    </location>
</feature>
<dbReference type="Proteomes" id="UP001432322">
    <property type="component" value="Unassembled WGS sequence"/>
</dbReference>
<evidence type="ECO:0000313" key="3">
    <source>
        <dbReference type="Proteomes" id="UP001432322"/>
    </source>
</evidence>
<dbReference type="EMBL" id="BTSY01000002">
    <property type="protein sequence ID" value="GMT13355.1"/>
    <property type="molecule type" value="Genomic_DNA"/>
</dbReference>
<organism evidence="2 3">
    <name type="scientific">Pristionchus fissidentatus</name>
    <dbReference type="NCBI Taxonomy" id="1538716"/>
    <lineage>
        <taxon>Eukaryota</taxon>
        <taxon>Metazoa</taxon>
        <taxon>Ecdysozoa</taxon>
        <taxon>Nematoda</taxon>
        <taxon>Chromadorea</taxon>
        <taxon>Rhabditida</taxon>
        <taxon>Rhabditina</taxon>
        <taxon>Diplogasteromorpha</taxon>
        <taxon>Diplogasteroidea</taxon>
        <taxon>Neodiplogasteridae</taxon>
        <taxon>Pristionchus</taxon>
    </lineage>
</organism>
<dbReference type="AlphaFoldDB" id="A0AAV5V1B6"/>
<reference evidence="2" key="1">
    <citation type="submission" date="2023-10" db="EMBL/GenBank/DDBJ databases">
        <title>Genome assembly of Pristionchus species.</title>
        <authorList>
            <person name="Yoshida K."/>
            <person name="Sommer R.J."/>
        </authorList>
    </citation>
    <scope>NUCLEOTIDE SEQUENCE</scope>
    <source>
        <strain evidence="2">RS5133</strain>
    </source>
</reference>
<keyword evidence="3" id="KW-1185">Reference proteome</keyword>
<evidence type="ECO:0000256" key="1">
    <source>
        <dbReference type="SAM" id="MobiDB-lite"/>
    </source>
</evidence>
<feature type="region of interest" description="Disordered" evidence="1">
    <location>
        <begin position="95"/>
        <end position="121"/>
    </location>
</feature>
<sequence length="121" mass="13571">FLLHQSIVSGAEENKCIVNTTTTYYVGSGSGSIESHEPTISIDSIRSHLFVGMYKAPNPDVFSPTEKELPIRVKYNERGKVDNIAEAAGAANLLAHDDRHRGHPRERGRVTWRRSRRQKEG</sequence>
<feature type="compositionally biased region" description="Basic and acidic residues" evidence="1">
    <location>
        <begin position="95"/>
        <end position="109"/>
    </location>
</feature>
<proteinExistence type="predicted"/>
<feature type="non-terminal residue" evidence="2">
    <location>
        <position position="1"/>
    </location>
</feature>
<comment type="caution">
    <text evidence="2">The sequence shown here is derived from an EMBL/GenBank/DDBJ whole genome shotgun (WGS) entry which is preliminary data.</text>
</comment>